<dbReference type="Proteomes" id="UP001473302">
    <property type="component" value="Unassembled WGS sequence"/>
</dbReference>
<comment type="caution">
    <text evidence="2">The sequence shown here is derived from an EMBL/GenBank/DDBJ whole genome shotgun (WGS) entry which is preliminary data.</text>
</comment>
<sequence length="80" mass="9252">MSDTNKNVTVDATTHPSVYRDTINQKVHQNVTGCKTECQKNENKSQDDWDLYPNMIRQVENQGSPEQVEHLHDLEHTSSR</sequence>
<evidence type="ECO:0000256" key="1">
    <source>
        <dbReference type="SAM" id="MobiDB-lite"/>
    </source>
</evidence>
<protein>
    <submittedName>
        <fullName evidence="2">Uncharacterized protein</fullName>
    </submittedName>
</protein>
<feature type="region of interest" description="Disordered" evidence="1">
    <location>
        <begin position="61"/>
        <end position="80"/>
    </location>
</feature>
<name>A0ABP9YM01_9FUNG</name>
<reference evidence="2 3" key="1">
    <citation type="submission" date="2024-04" db="EMBL/GenBank/DDBJ databases">
        <title>genome sequences of Mucor flavus KT1a and Helicostylum pulchrum KT1b strains isolated from the surface of a dry-aged beef.</title>
        <authorList>
            <person name="Toyotome T."/>
            <person name="Hosono M."/>
            <person name="Torimaru M."/>
            <person name="Fukuda K."/>
            <person name="Mikami N."/>
        </authorList>
    </citation>
    <scope>NUCLEOTIDE SEQUENCE [LARGE SCALE GENOMIC DNA]</scope>
    <source>
        <strain evidence="2 3">KT1a</strain>
    </source>
</reference>
<keyword evidence="3" id="KW-1185">Reference proteome</keyword>
<gene>
    <name evidence="2" type="ORF">MFLAVUS_001264</name>
</gene>
<evidence type="ECO:0000313" key="2">
    <source>
        <dbReference type="EMBL" id="GAA5807884.1"/>
    </source>
</evidence>
<organism evidence="2 3">
    <name type="scientific">Mucor flavus</name>
    <dbReference type="NCBI Taxonomy" id="439312"/>
    <lineage>
        <taxon>Eukaryota</taxon>
        <taxon>Fungi</taxon>
        <taxon>Fungi incertae sedis</taxon>
        <taxon>Mucoromycota</taxon>
        <taxon>Mucoromycotina</taxon>
        <taxon>Mucoromycetes</taxon>
        <taxon>Mucorales</taxon>
        <taxon>Mucorineae</taxon>
        <taxon>Mucoraceae</taxon>
        <taxon>Mucor</taxon>
    </lineage>
</organism>
<dbReference type="EMBL" id="BAABUK010000003">
    <property type="protein sequence ID" value="GAA5807884.1"/>
    <property type="molecule type" value="Genomic_DNA"/>
</dbReference>
<feature type="compositionally biased region" description="Basic and acidic residues" evidence="1">
    <location>
        <begin position="67"/>
        <end position="80"/>
    </location>
</feature>
<accession>A0ABP9YM01</accession>
<proteinExistence type="predicted"/>
<evidence type="ECO:0000313" key="3">
    <source>
        <dbReference type="Proteomes" id="UP001473302"/>
    </source>
</evidence>